<evidence type="ECO:0000256" key="1">
    <source>
        <dbReference type="ARBA" id="ARBA00007689"/>
    </source>
</evidence>
<dbReference type="eggNOG" id="COG3795">
    <property type="taxonomic scope" value="Bacteria"/>
</dbReference>
<accession>F4H7H2</accession>
<evidence type="ECO:0000259" key="2">
    <source>
        <dbReference type="Pfam" id="PF03795"/>
    </source>
</evidence>
<dbReference type="Pfam" id="PF03795">
    <property type="entry name" value="YCII"/>
    <property type="match status" value="1"/>
</dbReference>
<organism evidence="3 4">
    <name type="scientific">Cellulomonas fimi (strain ATCC 484 / DSM 20113 / JCM 1341 / CCUG 24087 / LMG 16345 / NBRC 15513 / NCIMB 8980 / NCTC 7547 / NRS-133)</name>
    <dbReference type="NCBI Taxonomy" id="590998"/>
    <lineage>
        <taxon>Bacteria</taxon>
        <taxon>Bacillati</taxon>
        <taxon>Actinomycetota</taxon>
        <taxon>Actinomycetes</taxon>
        <taxon>Micrococcales</taxon>
        <taxon>Cellulomonadaceae</taxon>
        <taxon>Cellulomonas</taxon>
    </lineage>
</organism>
<feature type="domain" description="YCII-related" evidence="2">
    <location>
        <begin position="1"/>
        <end position="93"/>
    </location>
</feature>
<gene>
    <name evidence="3" type="ordered locus">Celf_0386</name>
</gene>
<sequence length="108" mass="11426">MRFLLSVIHDGTDLATDAERAAIDAFNDGLRAHGHWVLAGGLGAPTTAVVVDHRGDGEPVVTDGPFVETTEFVAGFWVVDAPDRDTALALATAGSHACRRTVELRAFL</sequence>
<name>F4H7H2_CELFA</name>
<protein>
    <submittedName>
        <fullName evidence="3">YCII-related protein</fullName>
    </submittedName>
</protein>
<proteinExistence type="inferred from homology"/>
<dbReference type="STRING" id="590998.Celf_0386"/>
<dbReference type="PANTHER" id="PTHR35174:SF3">
    <property type="entry name" value="BLL7171 PROTEIN"/>
    <property type="match status" value="1"/>
</dbReference>
<comment type="similarity">
    <text evidence="1">Belongs to the YciI family.</text>
</comment>
<dbReference type="SUPFAM" id="SSF54909">
    <property type="entry name" value="Dimeric alpha+beta barrel"/>
    <property type="match status" value="1"/>
</dbReference>
<keyword evidence="4" id="KW-1185">Reference proteome</keyword>
<dbReference type="HOGENOM" id="CLU_130902_3_1_11"/>
<dbReference type="PANTHER" id="PTHR35174">
    <property type="entry name" value="BLL7171 PROTEIN-RELATED"/>
    <property type="match status" value="1"/>
</dbReference>
<evidence type="ECO:0000313" key="4">
    <source>
        <dbReference type="Proteomes" id="UP000008460"/>
    </source>
</evidence>
<dbReference type="AlphaFoldDB" id="F4H7H2"/>
<dbReference type="KEGG" id="cfi:Celf_0386"/>
<evidence type="ECO:0000313" key="3">
    <source>
        <dbReference type="EMBL" id="AEE44529.1"/>
    </source>
</evidence>
<dbReference type="InterPro" id="IPR011008">
    <property type="entry name" value="Dimeric_a/b-barrel"/>
</dbReference>
<dbReference type="EMBL" id="CP002666">
    <property type="protein sequence ID" value="AEE44529.1"/>
    <property type="molecule type" value="Genomic_DNA"/>
</dbReference>
<reference evidence="3 4" key="1">
    <citation type="submission" date="2011-04" db="EMBL/GenBank/DDBJ databases">
        <title>Complete sequence of Cellulomonas fimi ATCC 484.</title>
        <authorList>
            <consortium name="US DOE Joint Genome Institute"/>
            <person name="Lucas S."/>
            <person name="Han J."/>
            <person name="Lapidus A."/>
            <person name="Cheng J.-F."/>
            <person name="Goodwin L."/>
            <person name="Pitluck S."/>
            <person name="Peters L."/>
            <person name="Chertkov O."/>
            <person name="Detter J.C."/>
            <person name="Han C."/>
            <person name="Tapia R."/>
            <person name="Land M."/>
            <person name="Hauser L."/>
            <person name="Kyrpides N."/>
            <person name="Ivanova N."/>
            <person name="Ovchinnikova G."/>
            <person name="Pagani I."/>
            <person name="Mead D."/>
            <person name="Brumm P."/>
            <person name="Woyke T."/>
        </authorList>
    </citation>
    <scope>NUCLEOTIDE SEQUENCE [LARGE SCALE GENOMIC DNA]</scope>
    <source>
        <strain evidence="4">ATCC 484 / DSM 20113 / JCM 1341 / NBRC 15513 / NCIMB 8980 / NCTC 7547</strain>
    </source>
</reference>
<dbReference type="Gene3D" id="3.30.70.1060">
    <property type="entry name" value="Dimeric alpha+beta barrel"/>
    <property type="match status" value="1"/>
</dbReference>
<dbReference type="Proteomes" id="UP000008460">
    <property type="component" value="Chromosome"/>
</dbReference>
<dbReference type="InterPro" id="IPR005545">
    <property type="entry name" value="YCII"/>
</dbReference>
<dbReference type="RefSeq" id="WP_013769558.1">
    <property type="nucleotide sequence ID" value="NC_015514.1"/>
</dbReference>